<dbReference type="InterPro" id="IPR004437">
    <property type="entry name" value="ParB/RepB/Spo0J"/>
</dbReference>
<evidence type="ECO:0000259" key="2">
    <source>
        <dbReference type="SMART" id="SM00470"/>
    </source>
</evidence>
<comment type="caution">
    <text evidence="3">The sequence shown here is derived from an EMBL/GenBank/DDBJ whole genome shotgun (WGS) entry which is preliminary data.</text>
</comment>
<protein>
    <recommendedName>
        <fullName evidence="2">ParB-like N-terminal domain-containing protein</fullName>
    </recommendedName>
</protein>
<gene>
    <name evidence="3" type="ORF">KDH_79610</name>
</gene>
<sequence>MTQNPQNPYKARRAKTAVQDPSVTLQEYGIHGSRESAGVAQPAIRRLTLVPIERIRPGRYQKREHLDAQTYEQLKGQIRDLGFQFTAVLCQDPDDGHFYNLMMGGHIRLQAAKELGIMEVQAVIKDYDRLQLAKGTYFENNGRQPLTLMEEGLTFRQLQEDEGWSQERIAGELKVSRSHVSLCMLAAESAPDIQDMLKVDPSRGQRCFYYLRQLDELGGERAVALRAPIIQKFLDGEISTDQVKHLVEQILQNEKSGKREPVSVESAKGKEKAVSVFKSFQRYEKVLGDRVPSQSEREELEKIKEKIEAILARS</sequence>
<proteinExistence type="inferred from homology"/>
<accession>A0ABQ6G934</accession>
<dbReference type="SMART" id="SM00470">
    <property type="entry name" value="ParB"/>
    <property type="match status" value="1"/>
</dbReference>
<dbReference type="NCBIfam" id="TIGR00180">
    <property type="entry name" value="parB_part"/>
    <property type="match status" value="1"/>
</dbReference>
<feature type="domain" description="ParB-like N-terminal" evidence="2">
    <location>
        <begin position="48"/>
        <end position="141"/>
    </location>
</feature>
<dbReference type="RefSeq" id="WP_338258548.1">
    <property type="nucleotide sequence ID" value="NZ_BSRI01000003.1"/>
</dbReference>
<reference evidence="3 4" key="1">
    <citation type="submission" date="2023-02" db="EMBL/GenBank/DDBJ databases">
        <title>Dictyobacter halimunensis sp. nov., a new member of the class Ktedonobacteria from forest soil in a geothermal area.</title>
        <authorList>
            <person name="Rachmania M.K."/>
            <person name="Ningsih F."/>
            <person name="Sakai Y."/>
            <person name="Yabe S."/>
            <person name="Yokota A."/>
            <person name="Sjamsuridzal W."/>
        </authorList>
    </citation>
    <scope>NUCLEOTIDE SEQUENCE [LARGE SCALE GENOMIC DNA]</scope>
    <source>
        <strain evidence="3 4">S3.2.2.5</strain>
    </source>
</reference>
<dbReference type="Gene3D" id="3.90.1530.10">
    <property type="entry name" value="Conserved hypothetical protein from pyrococcus furiosus pfu- 392566-001, ParB domain"/>
    <property type="match status" value="1"/>
</dbReference>
<comment type="similarity">
    <text evidence="1">Belongs to the ParB family.</text>
</comment>
<dbReference type="Pfam" id="PF02195">
    <property type="entry name" value="ParB_N"/>
    <property type="match status" value="1"/>
</dbReference>
<dbReference type="Gene3D" id="1.10.10.2830">
    <property type="match status" value="1"/>
</dbReference>
<dbReference type="InterPro" id="IPR050336">
    <property type="entry name" value="Chromosome_partition/occlusion"/>
</dbReference>
<dbReference type="SUPFAM" id="SSF110849">
    <property type="entry name" value="ParB/Sulfiredoxin"/>
    <property type="match status" value="1"/>
</dbReference>
<keyword evidence="4" id="KW-1185">Reference proteome</keyword>
<dbReference type="InterPro" id="IPR036086">
    <property type="entry name" value="ParB/Sulfiredoxin_sf"/>
</dbReference>
<dbReference type="PANTHER" id="PTHR33375:SF1">
    <property type="entry name" value="CHROMOSOME-PARTITIONING PROTEIN PARB-RELATED"/>
    <property type="match status" value="1"/>
</dbReference>
<dbReference type="EMBL" id="BSRI01000003">
    <property type="protein sequence ID" value="GLV61145.1"/>
    <property type="molecule type" value="Genomic_DNA"/>
</dbReference>
<evidence type="ECO:0000313" key="3">
    <source>
        <dbReference type="EMBL" id="GLV61145.1"/>
    </source>
</evidence>
<evidence type="ECO:0000256" key="1">
    <source>
        <dbReference type="ARBA" id="ARBA00006295"/>
    </source>
</evidence>
<dbReference type="InterPro" id="IPR003115">
    <property type="entry name" value="ParB_N"/>
</dbReference>
<dbReference type="SUPFAM" id="SSF109709">
    <property type="entry name" value="KorB DNA-binding domain-like"/>
    <property type="match status" value="1"/>
</dbReference>
<evidence type="ECO:0000313" key="4">
    <source>
        <dbReference type="Proteomes" id="UP001344906"/>
    </source>
</evidence>
<organism evidence="3 4">
    <name type="scientific">Dictyobacter halimunensis</name>
    <dbReference type="NCBI Taxonomy" id="3026934"/>
    <lineage>
        <taxon>Bacteria</taxon>
        <taxon>Bacillati</taxon>
        <taxon>Chloroflexota</taxon>
        <taxon>Ktedonobacteria</taxon>
        <taxon>Ktedonobacterales</taxon>
        <taxon>Dictyobacteraceae</taxon>
        <taxon>Dictyobacter</taxon>
    </lineage>
</organism>
<name>A0ABQ6G934_9CHLR</name>
<dbReference type="Proteomes" id="UP001344906">
    <property type="component" value="Unassembled WGS sequence"/>
</dbReference>
<dbReference type="PANTHER" id="PTHR33375">
    <property type="entry name" value="CHROMOSOME-PARTITIONING PROTEIN PARB-RELATED"/>
    <property type="match status" value="1"/>
</dbReference>